<organism evidence="5 6">
    <name type="scientific">Nocardioides vastitatis</name>
    <dbReference type="NCBI Taxonomy" id="2568655"/>
    <lineage>
        <taxon>Bacteria</taxon>
        <taxon>Bacillati</taxon>
        <taxon>Actinomycetota</taxon>
        <taxon>Actinomycetes</taxon>
        <taxon>Propionibacteriales</taxon>
        <taxon>Nocardioidaceae</taxon>
        <taxon>Nocardioides</taxon>
    </lineage>
</organism>
<dbReference type="InterPro" id="IPR020904">
    <property type="entry name" value="Sc_DH/Rdtase_CS"/>
</dbReference>
<dbReference type="InterPro" id="IPR036291">
    <property type="entry name" value="NAD(P)-bd_dom_sf"/>
</dbReference>
<dbReference type="Pfam" id="PF00106">
    <property type="entry name" value="adh_short"/>
    <property type="match status" value="1"/>
</dbReference>
<dbReference type="PANTHER" id="PTHR44196:SF1">
    <property type="entry name" value="DEHYDROGENASE_REDUCTASE SDR FAMILY MEMBER 7B"/>
    <property type="match status" value="1"/>
</dbReference>
<comment type="similarity">
    <text evidence="1 3">Belongs to the short-chain dehydrogenases/reductases (SDR) family.</text>
</comment>
<keyword evidence="6" id="KW-1185">Reference proteome</keyword>
<name>A0ABW0ZKL9_9ACTN</name>
<dbReference type="InterPro" id="IPR002347">
    <property type="entry name" value="SDR_fam"/>
</dbReference>
<dbReference type="Proteomes" id="UP001596072">
    <property type="component" value="Unassembled WGS sequence"/>
</dbReference>
<evidence type="ECO:0000313" key="6">
    <source>
        <dbReference type="Proteomes" id="UP001596072"/>
    </source>
</evidence>
<evidence type="ECO:0000256" key="1">
    <source>
        <dbReference type="ARBA" id="ARBA00006484"/>
    </source>
</evidence>
<sequence length="272" mass="28671">MGSEKYAQPDRRPAVIAGASSGIGAETAKALAAAGFPVALGARRVDRCEELAAAIRAEGGEAVAHPLDVSSTDSVADFAAKVTAGLGDVEVVISNAGLLGPGRIIEVETERFGREVDVNLLGPHRLVRAFVPAMVERRRGDILFVSSDVAVRARPFMSAYTASKAGLEGLVSALQMELEGTGVRASVVRPGPTWSEMGMDWDPEEAAFVLNQWVKWGHARHPHFLKARAIADAIATVVSAPRGVHISPVDVNPEAPVADDEPAESDRVEDPS</sequence>
<gene>
    <name evidence="5" type="ORF">ACFPQB_19135</name>
</gene>
<protein>
    <submittedName>
        <fullName evidence="5">SDR family oxidoreductase</fullName>
    </submittedName>
</protein>
<dbReference type="PRINTS" id="PR00081">
    <property type="entry name" value="GDHRDH"/>
</dbReference>
<keyword evidence="2" id="KW-0560">Oxidoreductase</keyword>
<dbReference type="PANTHER" id="PTHR44196">
    <property type="entry name" value="DEHYDROGENASE/REDUCTASE SDR FAMILY MEMBER 7B"/>
    <property type="match status" value="1"/>
</dbReference>
<comment type="caution">
    <text evidence="5">The sequence shown here is derived from an EMBL/GenBank/DDBJ whole genome shotgun (WGS) entry which is preliminary data.</text>
</comment>
<evidence type="ECO:0000256" key="2">
    <source>
        <dbReference type="ARBA" id="ARBA00023002"/>
    </source>
</evidence>
<dbReference type="Gene3D" id="3.40.50.720">
    <property type="entry name" value="NAD(P)-binding Rossmann-like Domain"/>
    <property type="match status" value="1"/>
</dbReference>
<dbReference type="EMBL" id="JBHSNS010000012">
    <property type="protein sequence ID" value="MFC5731037.1"/>
    <property type="molecule type" value="Genomic_DNA"/>
</dbReference>
<dbReference type="CDD" id="cd05233">
    <property type="entry name" value="SDR_c"/>
    <property type="match status" value="1"/>
</dbReference>
<proteinExistence type="inferred from homology"/>
<evidence type="ECO:0000256" key="3">
    <source>
        <dbReference type="RuleBase" id="RU000363"/>
    </source>
</evidence>
<feature type="region of interest" description="Disordered" evidence="4">
    <location>
        <begin position="246"/>
        <end position="272"/>
    </location>
</feature>
<evidence type="ECO:0000256" key="4">
    <source>
        <dbReference type="SAM" id="MobiDB-lite"/>
    </source>
</evidence>
<dbReference type="SUPFAM" id="SSF51735">
    <property type="entry name" value="NAD(P)-binding Rossmann-fold domains"/>
    <property type="match status" value="1"/>
</dbReference>
<accession>A0ABW0ZKL9</accession>
<reference evidence="6" key="1">
    <citation type="journal article" date="2019" name="Int. J. Syst. Evol. Microbiol.">
        <title>The Global Catalogue of Microorganisms (GCM) 10K type strain sequencing project: providing services to taxonomists for standard genome sequencing and annotation.</title>
        <authorList>
            <consortium name="The Broad Institute Genomics Platform"/>
            <consortium name="The Broad Institute Genome Sequencing Center for Infectious Disease"/>
            <person name="Wu L."/>
            <person name="Ma J."/>
        </authorList>
    </citation>
    <scope>NUCLEOTIDE SEQUENCE [LARGE SCALE GENOMIC DNA]</scope>
    <source>
        <strain evidence="6">YIM 94188</strain>
    </source>
</reference>
<evidence type="ECO:0000313" key="5">
    <source>
        <dbReference type="EMBL" id="MFC5731037.1"/>
    </source>
</evidence>
<dbReference type="NCBIfam" id="NF005854">
    <property type="entry name" value="PRK07775.1"/>
    <property type="match status" value="1"/>
</dbReference>
<dbReference type="PRINTS" id="PR00080">
    <property type="entry name" value="SDRFAMILY"/>
</dbReference>
<dbReference type="RefSeq" id="WP_136435989.1">
    <property type="nucleotide sequence ID" value="NZ_JBHSNS010000012.1"/>
</dbReference>
<dbReference type="PROSITE" id="PS00061">
    <property type="entry name" value="ADH_SHORT"/>
    <property type="match status" value="1"/>
</dbReference>